<keyword evidence="3" id="KW-1185">Reference proteome</keyword>
<protein>
    <submittedName>
        <fullName evidence="2">Uncharacterized protein</fullName>
    </submittedName>
</protein>
<reference evidence="2 3" key="1">
    <citation type="submission" date="2018-01" db="EMBL/GenBank/DDBJ databases">
        <title>Genomic Encyclopedia of Type Strains, Phase III (KMG-III): the genomes of soil and plant-associated and newly described type strains.</title>
        <authorList>
            <person name="Whitman W."/>
        </authorList>
    </citation>
    <scope>NUCLEOTIDE SEQUENCE [LARGE SCALE GENOMIC DNA]</scope>
    <source>
        <strain evidence="2 3">1131</strain>
    </source>
</reference>
<evidence type="ECO:0000313" key="2">
    <source>
        <dbReference type="EMBL" id="POR49596.1"/>
    </source>
</evidence>
<organism evidence="2 3">
    <name type="scientific">Bosea psychrotolerans</name>
    <dbReference type="NCBI Taxonomy" id="1871628"/>
    <lineage>
        <taxon>Bacteria</taxon>
        <taxon>Pseudomonadati</taxon>
        <taxon>Pseudomonadota</taxon>
        <taxon>Alphaproteobacteria</taxon>
        <taxon>Hyphomicrobiales</taxon>
        <taxon>Boseaceae</taxon>
        <taxon>Bosea</taxon>
    </lineage>
</organism>
<dbReference type="AlphaFoldDB" id="A0A2S4M4F9"/>
<name>A0A2S4M4F9_9HYPH</name>
<evidence type="ECO:0000313" key="3">
    <source>
        <dbReference type="Proteomes" id="UP000236919"/>
    </source>
</evidence>
<comment type="caution">
    <text evidence="2">The sequence shown here is derived from an EMBL/GenBank/DDBJ whole genome shotgun (WGS) entry which is preliminary data.</text>
</comment>
<sequence length="47" mass="5260">MMPENDNRFSAPSSHACIDETCTDEARRPKAHADAQALARRSTDRND</sequence>
<feature type="region of interest" description="Disordered" evidence="1">
    <location>
        <begin position="26"/>
        <end position="47"/>
    </location>
</feature>
<evidence type="ECO:0000256" key="1">
    <source>
        <dbReference type="SAM" id="MobiDB-lite"/>
    </source>
</evidence>
<proteinExistence type="predicted"/>
<dbReference type="Proteomes" id="UP000236919">
    <property type="component" value="Unassembled WGS sequence"/>
</dbReference>
<gene>
    <name evidence="2" type="ORF">CYD53_11189</name>
</gene>
<accession>A0A2S4M4F9</accession>
<dbReference type="EMBL" id="PQFZ01000011">
    <property type="protein sequence ID" value="POR49596.1"/>
    <property type="molecule type" value="Genomic_DNA"/>
</dbReference>